<dbReference type="NCBIfam" id="TIGR00413">
    <property type="entry name" value="rlpA"/>
    <property type="match status" value="1"/>
</dbReference>
<evidence type="ECO:0000256" key="2">
    <source>
        <dbReference type="ARBA" id="ARBA00023239"/>
    </source>
</evidence>
<dbReference type="PROSITE" id="PS51724">
    <property type="entry name" value="SPOR"/>
    <property type="match status" value="1"/>
</dbReference>
<evidence type="ECO:0000256" key="1">
    <source>
        <dbReference type="ARBA" id="ARBA00022729"/>
    </source>
</evidence>
<feature type="signal peptide" evidence="4">
    <location>
        <begin position="1"/>
        <end position="25"/>
    </location>
</feature>
<dbReference type="InterPro" id="IPR034718">
    <property type="entry name" value="RlpA"/>
</dbReference>
<dbReference type="HAMAP" id="MF_02071">
    <property type="entry name" value="RlpA"/>
    <property type="match status" value="1"/>
</dbReference>
<dbReference type="SUPFAM" id="SSF110997">
    <property type="entry name" value="Sporulation related repeat"/>
    <property type="match status" value="1"/>
</dbReference>
<dbReference type="GO" id="GO:0009279">
    <property type="term" value="C:cell outer membrane"/>
    <property type="evidence" value="ECO:0007669"/>
    <property type="project" value="TreeGrafter"/>
</dbReference>
<evidence type="ECO:0000259" key="6">
    <source>
        <dbReference type="PROSITE" id="PS51724"/>
    </source>
</evidence>
<comment type="caution">
    <text evidence="7">The sequence shown here is derived from an EMBL/GenBank/DDBJ whole genome shotgun (WGS) entry which is preliminary data.</text>
</comment>
<dbReference type="EC" id="4.2.2.-" evidence="4"/>
<evidence type="ECO:0000313" key="8">
    <source>
        <dbReference type="Proteomes" id="UP000189114"/>
    </source>
</evidence>
<dbReference type="InterPro" id="IPR009009">
    <property type="entry name" value="RlpA-like_DPBB"/>
</dbReference>
<dbReference type="InterPro" id="IPR007730">
    <property type="entry name" value="SPOR-like_dom"/>
</dbReference>
<dbReference type="Gene3D" id="3.30.70.1070">
    <property type="entry name" value="Sporulation related repeat"/>
    <property type="match status" value="1"/>
</dbReference>
<feature type="chain" id="PRO_5013411262" description="Endolytic peptidoglycan transglycosylase RlpA" evidence="4">
    <location>
        <begin position="26"/>
        <end position="285"/>
    </location>
</feature>
<accession>A0A1V3KQY6</accession>
<keyword evidence="1 4" id="KW-0732">Signal</keyword>
<dbReference type="PANTHER" id="PTHR34183:SF1">
    <property type="entry name" value="ENDOLYTIC PEPTIDOGLYCAN TRANSGLYCOSYLASE RLPA"/>
    <property type="match status" value="1"/>
</dbReference>
<dbReference type="InterPro" id="IPR012997">
    <property type="entry name" value="RplA"/>
</dbReference>
<proteinExistence type="inferred from homology"/>
<dbReference type="GO" id="GO:0008932">
    <property type="term" value="F:lytic endotransglycosylase activity"/>
    <property type="evidence" value="ECO:0007669"/>
    <property type="project" value="UniProtKB-UniRule"/>
</dbReference>
<dbReference type="InterPro" id="IPR036908">
    <property type="entry name" value="RlpA-like_sf"/>
</dbReference>
<dbReference type="EMBL" id="MLAE01000006">
    <property type="protein sequence ID" value="OOF79750.1"/>
    <property type="molecule type" value="Genomic_DNA"/>
</dbReference>
<dbReference type="GO" id="GO:0000270">
    <property type="term" value="P:peptidoglycan metabolic process"/>
    <property type="evidence" value="ECO:0007669"/>
    <property type="project" value="UniProtKB-UniRule"/>
</dbReference>
<dbReference type="SUPFAM" id="SSF50685">
    <property type="entry name" value="Barwin-like endoglucanases"/>
    <property type="match status" value="1"/>
</dbReference>
<dbReference type="GO" id="GO:0071555">
    <property type="term" value="P:cell wall organization"/>
    <property type="evidence" value="ECO:0007669"/>
    <property type="project" value="UniProtKB-KW"/>
</dbReference>
<evidence type="ECO:0000256" key="5">
    <source>
        <dbReference type="RuleBase" id="RU003495"/>
    </source>
</evidence>
<feature type="domain" description="SPOR" evidence="6">
    <location>
        <begin position="207"/>
        <end position="282"/>
    </location>
</feature>
<dbReference type="Gene3D" id="2.40.40.10">
    <property type="entry name" value="RlpA-like domain"/>
    <property type="match status" value="1"/>
</dbReference>
<keyword evidence="2 4" id="KW-0456">Lyase</keyword>
<protein>
    <recommendedName>
        <fullName evidence="4">Endolytic peptidoglycan transglycosylase RlpA</fullName>
        <ecNumber evidence="4">4.2.2.-</ecNumber>
    </recommendedName>
</protein>
<comment type="function">
    <text evidence="4">Lytic transglycosylase with a strong preference for naked glycan strands that lack stem peptides.</text>
</comment>
<dbReference type="RefSeq" id="WP_077586047.1">
    <property type="nucleotide sequence ID" value="NZ_MLAE01000006.1"/>
</dbReference>
<gene>
    <name evidence="4" type="primary">rlpA</name>
    <name evidence="7" type="ORF">BKG96_01055</name>
</gene>
<evidence type="ECO:0000256" key="3">
    <source>
        <dbReference type="ARBA" id="ARBA00023316"/>
    </source>
</evidence>
<evidence type="ECO:0000256" key="4">
    <source>
        <dbReference type="HAMAP-Rule" id="MF_02071"/>
    </source>
</evidence>
<comment type="similarity">
    <text evidence="4 5">Belongs to the RlpA family.</text>
</comment>
<dbReference type="Proteomes" id="UP000189114">
    <property type="component" value="Unassembled WGS sequence"/>
</dbReference>
<dbReference type="Pfam" id="PF05036">
    <property type="entry name" value="SPOR"/>
    <property type="match status" value="1"/>
</dbReference>
<reference evidence="8" key="1">
    <citation type="submission" date="2016-10" db="EMBL/GenBank/DDBJ databases">
        <title>Rodentibacter gen. nov. and new species.</title>
        <authorList>
            <person name="Christensen H."/>
        </authorList>
    </citation>
    <scope>NUCLEOTIDE SEQUENCE [LARGE SCALE GENOMIC DNA]</scope>
    <source>
        <strain evidence="8">Ppn152</strain>
    </source>
</reference>
<dbReference type="Pfam" id="PF03330">
    <property type="entry name" value="DPBB_1"/>
    <property type="match status" value="1"/>
</dbReference>
<organism evidence="7 8">
    <name type="scientific">Rodentibacter caecimuris</name>
    <dbReference type="NCBI Taxonomy" id="1796644"/>
    <lineage>
        <taxon>Bacteria</taxon>
        <taxon>Pseudomonadati</taxon>
        <taxon>Pseudomonadota</taxon>
        <taxon>Gammaproteobacteria</taxon>
        <taxon>Pasteurellales</taxon>
        <taxon>Pasteurellaceae</taxon>
        <taxon>Rodentibacter</taxon>
    </lineage>
</organism>
<dbReference type="CDD" id="cd22268">
    <property type="entry name" value="DPBB_RlpA-like"/>
    <property type="match status" value="1"/>
</dbReference>
<keyword evidence="3 4" id="KW-0961">Cell wall biogenesis/degradation</keyword>
<dbReference type="GO" id="GO:0042834">
    <property type="term" value="F:peptidoglycan binding"/>
    <property type="evidence" value="ECO:0007669"/>
    <property type="project" value="InterPro"/>
</dbReference>
<dbReference type="InterPro" id="IPR036680">
    <property type="entry name" value="SPOR-like_sf"/>
</dbReference>
<name>A0A1V3KQY6_9PAST</name>
<keyword evidence="7" id="KW-0449">Lipoprotein</keyword>
<dbReference type="PANTHER" id="PTHR34183">
    <property type="entry name" value="ENDOLYTIC PEPTIDOGLYCAN TRANSGLYCOSYLASE RLPA"/>
    <property type="match status" value="1"/>
</dbReference>
<dbReference type="AlphaFoldDB" id="A0A1V3KQY6"/>
<evidence type="ECO:0000313" key="7">
    <source>
        <dbReference type="EMBL" id="OOF79750.1"/>
    </source>
</evidence>
<sequence precursor="true">MKFKMLIKATALMLITAFTVLPVQAQNDPLKQYGIKGANLTRTTSIKSPKSYSVNGKTYTTHNANSAKEYSKNGIASYYHSKFHGRRTSSGEPYNANLYTAAHKTLPLNSYALVTNLRNNRKTIVRINDRGPFSRERIIDLSYTAAKEIGLIARGVGQVKVEALHVAANGKISGAGTKTLAKHARTQAASERLAIANIEKKLVNRQNLSKERYKLKMLDFHSENQATAIVNRLALDNINSQVNHRDGRYEIHFGPIEDKQMITQLKMKLQKMASGNPLIVYTYKN</sequence>